<evidence type="ECO:0000313" key="1">
    <source>
        <dbReference type="EMBL" id="GCA70781.1"/>
    </source>
</evidence>
<proteinExistence type="predicted"/>
<gene>
    <name evidence="1" type="ORF">MiYa_02316</name>
</gene>
<organism evidence="1 2">
    <name type="scientific">Microcystis aeruginosa NIES-2519</name>
    <dbReference type="NCBI Taxonomy" id="2303981"/>
    <lineage>
        <taxon>Bacteria</taxon>
        <taxon>Bacillati</taxon>
        <taxon>Cyanobacteriota</taxon>
        <taxon>Cyanophyceae</taxon>
        <taxon>Oscillatoriophycideae</taxon>
        <taxon>Chroococcales</taxon>
        <taxon>Microcystaceae</taxon>
        <taxon>Microcystis</taxon>
    </lineage>
</organism>
<accession>A0A5A5RCA1</accession>
<reference evidence="1 2" key="1">
    <citation type="submission" date="2018-09" db="EMBL/GenBank/DDBJ databases">
        <title>Evolutionary history of phycoerythrin pigmentation in the water bloom-forming cyanobacterium Microcystis aeruginosa.</title>
        <authorList>
            <person name="Tanabe Y."/>
            <person name="Tanabe Y."/>
            <person name="Yamaguchi H."/>
        </authorList>
    </citation>
    <scope>NUCLEOTIDE SEQUENCE [LARGE SCALE GENOMIC DNA]</scope>
    <source>
        <strain evidence="1 2">NIES-2519</strain>
    </source>
</reference>
<dbReference type="Proteomes" id="UP000323569">
    <property type="component" value="Unassembled WGS sequence"/>
</dbReference>
<comment type="caution">
    <text evidence="1">The sequence shown here is derived from an EMBL/GenBank/DDBJ whole genome shotgun (WGS) entry which is preliminary data.</text>
</comment>
<dbReference type="RefSeq" id="WP_172456663.1">
    <property type="nucleotide sequence ID" value="NZ_BHVO01000035.1"/>
</dbReference>
<protein>
    <submittedName>
        <fullName evidence="1">Uncharacterized protein</fullName>
    </submittedName>
</protein>
<sequence>MRYAIEERTLRIKNMPRIFDNIESHLWPILQKSLLADQGGDFYLGYFNLRGWQ</sequence>
<name>A0A5A5RCA1_MICAE</name>
<evidence type="ECO:0000313" key="2">
    <source>
        <dbReference type="Proteomes" id="UP000323569"/>
    </source>
</evidence>
<dbReference type="EMBL" id="BHVO01000035">
    <property type="protein sequence ID" value="GCA70781.1"/>
    <property type="molecule type" value="Genomic_DNA"/>
</dbReference>
<dbReference type="AlphaFoldDB" id="A0A5A5RCA1"/>